<keyword evidence="2" id="KW-0479">Metal-binding</keyword>
<dbReference type="Gene3D" id="3.30.2010.10">
    <property type="entry name" value="Metalloproteases ('zincins'), catalytic domain"/>
    <property type="match status" value="1"/>
</dbReference>
<dbReference type="GO" id="GO:0051603">
    <property type="term" value="P:proteolysis involved in protein catabolic process"/>
    <property type="evidence" value="ECO:0007669"/>
    <property type="project" value="TreeGrafter"/>
</dbReference>
<dbReference type="RefSeq" id="WP_106928324.1">
    <property type="nucleotide sequence ID" value="NZ_PYFT01000001.1"/>
</dbReference>
<evidence type="ECO:0000256" key="6">
    <source>
        <dbReference type="RuleBase" id="RU003983"/>
    </source>
</evidence>
<dbReference type="CDD" id="cd07332">
    <property type="entry name" value="M48C_Oma1_like"/>
    <property type="match status" value="1"/>
</dbReference>
<keyword evidence="7" id="KW-1133">Transmembrane helix</keyword>
<evidence type="ECO:0000256" key="2">
    <source>
        <dbReference type="ARBA" id="ARBA00022723"/>
    </source>
</evidence>
<feature type="domain" description="DUF7092" evidence="9">
    <location>
        <begin position="5"/>
        <end position="41"/>
    </location>
</feature>
<dbReference type="GO" id="GO:0046872">
    <property type="term" value="F:metal ion binding"/>
    <property type="evidence" value="ECO:0007669"/>
    <property type="project" value="UniProtKB-KW"/>
</dbReference>
<dbReference type="AlphaFoldDB" id="A0A2T2YDM9"/>
<feature type="transmembrane region" description="Helical" evidence="7">
    <location>
        <begin position="109"/>
        <end position="129"/>
    </location>
</feature>
<comment type="cofactor">
    <cofactor evidence="6">
        <name>Zn(2+)</name>
        <dbReference type="ChEBI" id="CHEBI:29105"/>
    </cofactor>
    <text evidence="6">Binds 1 zinc ion per subunit.</text>
</comment>
<protein>
    <submittedName>
        <fullName evidence="10">Uncharacterized protein</fullName>
    </submittedName>
</protein>
<reference evidence="10 11" key="1">
    <citation type="submission" date="2018-03" db="EMBL/GenBank/DDBJ databases">
        <title>Adhaeribacter sp. HMF7605 Genome sequencing and assembly.</title>
        <authorList>
            <person name="Kang H."/>
            <person name="Kang J."/>
            <person name="Cha I."/>
            <person name="Kim H."/>
            <person name="Joh K."/>
        </authorList>
    </citation>
    <scope>NUCLEOTIDE SEQUENCE [LARGE SCALE GENOMIC DNA]</scope>
    <source>
        <strain evidence="10 11">HMF7605</strain>
    </source>
</reference>
<dbReference type="PANTHER" id="PTHR22726:SF1">
    <property type="entry name" value="METALLOENDOPEPTIDASE OMA1, MITOCHONDRIAL"/>
    <property type="match status" value="1"/>
</dbReference>
<dbReference type="Pfam" id="PF01435">
    <property type="entry name" value="Peptidase_M48"/>
    <property type="match status" value="1"/>
</dbReference>
<dbReference type="Pfam" id="PF23368">
    <property type="entry name" value="DUF7092"/>
    <property type="match status" value="1"/>
</dbReference>
<evidence type="ECO:0000256" key="5">
    <source>
        <dbReference type="ARBA" id="ARBA00023049"/>
    </source>
</evidence>
<accession>A0A2T2YDM9</accession>
<feature type="transmembrane region" description="Helical" evidence="7">
    <location>
        <begin position="245"/>
        <end position="266"/>
    </location>
</feature>
<name>A0A2T2YDM9_9BACT</name>
<keyword evidence="1 6" id="KW-0645">Protease</keyword>
<dbReference type="InterPro" id="IPR001915">
    <property type="entry name" value="Peptidase_M48"/>
</dbReference>
<keyword evidence="4 6" id="KW-0862">Zinc</keyword>
<dbReference type="OrthoDB" id="9810445at2"/>
<evidence type="ECO:0000256" key="3">
    <source>
        <dbReference type="ARBA" id="ARBA00022801"/>
    </source>
</evidence>
<keyword evidence="7" id="KW-0812">Transmembrane</keyword>
<proteinExistence type="inferred from homology"/>
<gene>
    <name evidence="10" type="ORF">AHMF7605_08525</name>
</gene>
<organism evidence="10 11">
    <name type="scientific">Adhaeribacter arboris</name>
    <dbReference type="NCBI Taxonomy" id="2072846"/>
    <lineage>
        <taxon>Bacteria</taxon>
        <taxon>Pseudomonadati</taxon>
        <taxon>Bacteroidota</taxon>
        <taxon>Cytophagia</taxon>
        <taxon>Cytophagales</taxon>
        <taxon>Hymenobacteraceae</taxon>
        <taxon>Adhaeribacter</taxon>
    </lineage>
</organism>
<evidence type="ECO:0000313" key="10">
    <source>
        <dbReference type="EMBL" id="PSR53568.1"/>
    </source>
</evidence>
<evidence type="ECO:0000256" key="7">
    <source>
        <dbReference type="SAM" id="Phobius"/>
    </source>
</evidence>
<dbReference type="GO" id="GO:0004222">
    <property type="term" value="F:metalloendopeptidase activity"/>
    <property type="evidence" value="ECO:0007669"/>
    <property type="project" value="InterPro"/>
</dbReference>
<keyword evidence="3 6" id="KW-0378">Hydrolase</keyword>
<comment type="similarity">
    <text evidence="6">Belongs to the peptidase M48 family.</text>
</comment>
<dbReference type="GO" id="GO:0016020">
    <property type="term" value="C:membrane"/>
    <property type="evidence" value="ECO:0007669"/>
    <property type="project" value="TreeGrafter"/>
</dbReference>
<dbReference type="PANTHER" id="PTHR22726">
    <property type="entry name" value="METALLOENDOPEPTIDASE OMA1"/>
    <property type="match status" value="1"/>
</dbReference>
<comment type="caution">
    <text evidence="10">The sequence shown here is derived from an EMBL/GenBank/DDBJ whole genome shotgun (WGS) entry which is preliminary data.</text>
</comment>
<evidence type="ECO:0000256" key="1">
    <source>
        <dbReference type="ARBA" id="ARBA00022670"/>
    </source>
</evidence>
<dbReference type="InterPro" id="IPR051156">
    <property type="entry name" value="Mito/Outer_Membr_Metalloprot"/>
</dbReference>
<dbReference type="Proteomes" id="UP000240357">
    <property type="component" value="Unassembled WGS sequence"/>
</dbReference>
<evidence type="ECO:0000313" key="11">
    <source>
        <dbReference type="Proteomes" id="UP000240357"/>
    </source>
</evidence>
<evidence type="ECO:0000259" key="8">
    <source>
        <dbReference type="Pfam" id="PF01435"/>
    </source>
</evidence>
<keyword evidence="5 6" id="KW-0482">Metalloprotease</keyword>
<sequence>MKSVFAGTYFDGNSSRPHSAQITLGSGQLQIMYQAPDQAVPVIVYWQPSRIQKEILGDQEFTSLCYGNYPVQRLEINDPEFKENFEKQYQPIPYNQAPVILPSSKIRPWFWITAAILLVSALSFYFWGLPRLADKVARIMPQATDEYLGKQLYQQVVQTENAKPELTREVRGFMRQLRVNSNYRFQVTVIDESNPNAFALPGGFLVVHSSLLNRMQKPEELAALLGHEAGHVQNRHTTRALFRGLASYLFISLVLGDISGIVGVVVQNADMLKRLEYSRKLEEEADAYGFKILRQNRINPQGMLLLFQRLKQEEKASNNTNPEEFLSTHPPLTSRIHHIQKLIKEQPYKVQMTDSLAYFWNRIKKQK</sequence>
<keyword evidence="7" id="KW-0472">Membrane</keyword>
<dbReference type="EMBL" id="PYFT01000001">
    <property type="protein sequence ID" value="PSR53568.1"/>
    <property type="molecule type" value="Genomic_DNA"/>
</dbReference>
<keyword evidence="11" id="KW-1185">Reference proteome</keyword>
<dbReference type="InterPro" id="IPR055518">
    <property type="entry name" value="DUF7092"/>
</dbReference>
<evidence type="ECO:0000259" key="9">
    <source>
        <dbReference type="Pfam" id="PF23368"/>
    </source>
</evidence>
<evidence type="ECO:0000256" key="4">
    <source>
        <dbReference type="ARBA" id="ARBA00022833"/>
    </source>
</evidence>
<feature type="domain" description="Peptidase M48" evidence="8">
    <location>
        <begin position="163"/>
        <end position="342"/>
    </location>
</feature>